<dbReference type="RefSeq" id="WP_394827607.1">
    <property type="nucleotide sequence ID" value="NZ_CP089984.1"/>
</dbReference>
<sequence>MSALATLTGAWGLLPLAVPALMFVAARLGSLAFPENAAHRALGGAVLALALVVADVSLLGAVRLFTPTTAAVSLGIVTVALVLVQRERRFAFPFRAALSLEVLPMLLVALAALGSAVLVARWLPIWAWDSLAYHLPYVNFFTMGHGQAGVPSDVPYLSTYPHNVELFTVAMRAMLPDDRLVDLAQVPLGVLGAMAVAGIARMHGAERPHALAAGCAWIVIPAVFMELPTNYVDVGSAAFYLAAVYFVLAAPTPRSIALAGLALGLFLGSKPSAPLAAAVLGLLLVVRGARAKLVGPTLVAIALATAFGVSSYVSNLVRHGNPTWPVAIDVGPLHLPGTVSLKQVLDPSPDLSPTLGPLPVRMVQSWFNLTHLAAYDVRVGGYGPLFLVALPFALWGLVRARNVTLVVALLAIFANPYPTWARFVLPFPGLVLALAAPQLSRLSRLSRGSCGSRLSTLRMTIRPVILAACSVVGIAQMAYAWPGILAAGPFGGASSLWAYARMTDPERANSIPISCPNALYQGARERIGEHETFAYDRTDTAYLSWEPDLRYRVVFIPKDLTPDRVGELLEREHVRVFSVEDDSAGAQWVRAHADRVARLFACPWNPCAVYERLPP</sequence>
<feature type="transmembrane region" description="Helical" evidence="1">
    <location>
        <begin position="293"/>
        <end position="313"/>
    </location>
</feature>
<reference evidence="2 3" key="1">
    <citation type="submission" date="2021-12" db="EMBL/GenBank/DDBJ databases">
        <title>Discovery of the Pendulisporaceae a myxobacterial family with distinct sporulation behavior and unique specialized metabolism.</title>
        <authorList>
            <person name="Garcia R."/>
            <person name="Popoff A."/>
            <person name="Bader C.D."/>
            <person name="Loehr J."/>
            <person name="Walesch S."/>
            <person name="Walt C."/>
            <person name="Boldt J."/>
            <person name="Bunk B."/>
            <person name="Haeckl F.J.F.P.J."/>
            <person name="Gunesch A.P."/>
            <person name="Birkelbach J."/>
            <person name="Nuebel U."/>
            <person name="Pietschmann T."/>
            <person name="Bach T."/>
            <person name="Mueller R."/>
        </authorList>
    </citation>
    <scope>NUCLEOTIDE SEQUENCE [LARGE SCALE GENOMIC DNA]</scope>
    <source>
        <strain evidence="2 3">MSr11954</strain>
    </source>
</reference>
<evidence type="ECO:0000313" key="3">
    <source>
        <dbReference type="Proteomes" id="UP001370348"/>
    </source>
</evidence>
<evidence type="ECO:0000313" key="2">
    <source>
        <dbReference type="EMBL" id="WXB17965.1"/>
    </source>
</evidence>
<name>A0ABZ2M5G0_9BACT</name>
<feature type="transmembrane region" description="Helical" evidence="1">
    <location>
        <begin position="65"/>
        <end position="84"/>
    </location>
</feature>
<feature type="transmembrane region" description="Helical" evidence="1">
    <location>
        <begin position="261"/>
        <end position="287"/>
    </location>
</feature>
<feature type="transmembrane region" description="Helical" evidence="1">
    <location>
        <begin position="96"/>
        <end position="123"/>
    </location>
</feature>
<proteinExistence type="predicted"/>
<dbReference type="Proteomes" id="UP001370348">
    <property type="component" value="Chromosome"/>
</dbReference>
<keyword evidence="1" id="KW-0472">Membrane</keyword>
<keyword evidence="1" id="KW-0812">Transmembrane</keyword>
<gene>
    <name evidence="2" type="ORF">LZC94_11955</name>
</gene>
<feature type="transmembrane region" description="Helical" evidence="1">
    <location>
        <begin position="12"/>
        <end position="29"/>
    </location>
</feature>
<dbReference type="EMBL" id="CP089984">
    <property type="protein sequence ID" value="WXB17965.1"/>
    <property type="molecule type" value="Genomic_DNA"/>
</dbReference>
<organism evidence="2 3">
    <name type="scientific">Pendulispora albinea</name>
    <dbReference type="NCBI Taxonomy" id="2741071"/>
    <lineage>
        <taxon>Bacteria</taxon>
        <taxon>Pseudomonadati</taxon>
        <taxon>Myxococcota</taxon>
        <taxon>Myxococcia</taxon>
        <taxon>Myxococcales</taxon>
        <taxon>Sorangiineae</taxon>
        <taxon>Pendulisporaceae</taxon>
        <taxon>Pendulispora</taxon>
    </lineage>
</organism>
<feature type="transmembrane region" description="Helical" evidence="1">
    <location>
        <begin position="484"/>
        <end position="500"/>
    </location>
</feature>
<feature type="transmembrane region" description="Helical" evidence="1">
    <location>
        <begin position="183"/>
        <end position="202"/>
    </location>
</feature>
<protein>
    <submittedName>
        <fullName evidence="2">DUF2079 domain-containing protein</fullName>
    </submittedName>
</protein>
<keyword evidence="1" id="KW-1133">Transmembrane helix</keyword>
<feature type="transmembrane region" description="Helical" evidence="1">
    <location>
        <begin position="41"/>
        <end position="59"/>
    </location>
</feature>
<feature type="transmembrane region" description="Helical" evidence="1">
    <location>
        <begin position="385"/>
        <end position="414"/>
    </location>
</feature>
<feature type="transmembrane region" description="Helical" evidence="1">
    <location>
        <begin position="231"/>
        <end position="249"/>
    </location>
</feature>
<keyword evidence="3" id="KW-1185">Reference proteome</keyword>
<evidence type="ECO:0000256" key="1">
    <source>
        <dbReference type="SAM" id="Phobius"/>
    </source>
</evidence>
<accession>A0ABZ2M5G0</accession>